<keyword evidence="2" id="KW-0808">Transferase</keyword>
<dbReference type="GO" id="GO:0003964">
    <property type="term" value="F:RNA-directed DNA polymerase activity"/>
    <property type="evidence" value="ECO:0007669"/>
    <property type="project" value="UniProtKB-KW"/>
</dbReference>
<gene>
    <name evidence="2" type="ORF">RF55_2774</name>
</gene>
<comment type="caution">
    <text evidence="2">The sequence shown here is derived from an EMBL/GenBank/DDBJ whole genome shotgun (WGS) entry which is preliminary data.</text>
</comment>
<evidence type="ECO:0000313" key="2">
    <source>
        <dbReference type="EMBL" id="KMQ96922.1"/>
    </source>
</evidence>
<proteinExistence type="predicted"/>
<organism evidence="2 3">
    <name type="scientific">Lasius niger</name>
    <name type="common">Black garden ant</name>
    <dbReference type="NCBI Taxonomy" id="67767"/>
    <lineage>
        <taxon>Eukaryota</taxon>
        <taxon>Metazoa</taxon>
        <taxon>Ecdysozoa</taxon>
        <taxon>Arthropoda</taxon>
        <taxon>Hexapoda</taxon>
        <taxon>Insecta</taxon>
        <taxon>Pterygota</taxon>
        <taxon>Neoptera</taxon>
        <taxon>Endopterygota</taxon>
        <taxon>Hymenoptera</taxon>
        <taxon>Apocrita</taxon>
        <taxon>Aculeata</taxon>
        <taxon>Formicoidea</taxon>
        <taxon>Formicidae</taxon>
        <taxon>Formicinae</taxon>
        <taxon>Lasius</taxon>
        <taxon>Lasius</taxon>
    </lineage>
</organism>
<keyword evidence="2" id="KW-0548">Nucleotidyltransferase</keyword>
<protein>
    <submittedName>
        <fullName evidence="2">Reverse transcriptase</fullName>
    </submittedName>
</protein>
<dbReference type="OrthoDB" id="8058917at2759"/>
<name>A0A0J7L289_LASNI</name>
<dbReference type="EMBL" id="LBMM01001103">
    <property type="protein sequence ID" value="KMQ96922.1"/>
    <property type="molecule type" value="Genomic_DNA"/>
</dbReference>
<accession>A0A0J7L289</accession>
<reference evidence="2 3" key="1">
    <citation type="submission" date="2015-04" db="EMBL/GenBank/DDBJ databases">
        <title>Lasius niger genome sequencing.</title>
        <authorList>
            <person name="Konorov E.A."/>
            <person name="Nikitin M.A."/>
            <person name="Kirill M.V."/>
            <person name="Chang P."/>
        </authorList>
    </citation>
    <scope>NUCLEOTIDE SEQUENCE [LARGE SCALE GENOMIC DNA]</scope>
    <source>
        <tissue evidence="2">Whole</tissue>
    </source>
</reference>
<sequence length="159" mass="17543">MTQVLTGHGCFGEYLGRIQKERTTRCHHCGHERDTAQHILEECVAWAGERTELVAAVGRDLSLPAVIRAVTGNDDGWKAFSSFCSKVMLQKEEAERERERTGQRQREMEEDEEEEEDTDGSIPSWPLGREHACGGGRRGGVPAADLDTGCGRRGGDGDT</sequence>
<dbReference type="AlphaFoldDB" id="A0A0J7L289"/>
<keyword evidence="3" id="KW-1185">Reference proteome</keyword>
<evidence type="ECO:0000313" key="3">
    <source>
        <dbReference type="Proteomes" id="UP000036403"/>
    </source>
</evidence>
<dbReference type="PaxDb" id="67767-A0A0J7L289"/>
<feature type="compositionally biased region" description="Acidic residues" evidence="1">
    <location>
        <begin position="108"/>
        <end position="119"/>
    </location>
</feature>
<dbReference type="Proteomes" id="UP000036403">
    <property type="component" value="Unassembled WGS sequence"/>
</dbReference>
<keyword evidence="2" id="KW-0695">RNA-directed DNA polymerase</keyword>
<feature type="region of interest" description="Disordered" evidence="1">
    <location>
        <begin position="91"/>
        <end position="159"/>
    </location>
</feature>
<feature type="compositionally biased region" description="Basic and acidic residues" evidence="1">
    <location>
        <begin position="91"/>
        <end position="107"/>
    </location>
</feature>
<evidence type="ECO:0000256" key="1">
    <source>
        <dbReference type="SAM" id="MobiDB-lite"/>
    </source>
</evidence>